<feature type="region of interest" description="Disordered" evidence="1">
    <location>
        <begin position="1"/>
        <end position="28"/>
    </location>
</feature>
<dbReference type="InParanoid" id="A0A6P8IES4"/>
<dbReference type="SUPFAM" id="SSF50729">
    <property type="entry name" value="PH domain-like"/>
    <property type="match status" value="1"/>
</dbReference>
<feature type="compositionally biased region" description="Basic and acidic residues" evidence="1">
    <location>
        <begin position="1378"/>
        <end position="1394"/>
    </location>
</feature>
<gene>
    <name evidence="3" type="primary">LOC116300042</name>
</gene>
<feature type="compositionally biased region" description="Polar residues" evidence="1">
    <location>
        <begin position="584"/>
        <end position="594"/>
    </location>
</feature>
<feature type="compositionally biased region" description="Basic and acidic residues" evidence="1">
    <location>
        <begin position="457"/>
        <end position="468"/>
    </location>
</feature>
<feature type="compositionally biased region" description="Basic and acidic residues" evidence="1">
    <location>
        <begin position="1460"/>
        <end position="1469"/>
    </location>
</feature>
<feature type="compositionally biased region" description="Pro residues" evidence="1">
    <location>
        <begin position="642"/>
        <end position="652"/>
    </location>
</feature>
<name>A0A6P8IES4_ACTTE</name>
<feature type="compositionally biased region" description="Low complexity" evidence="1">
    <location>
        <begin position="1196"/>
        <end position="1217"/>
    </location>
</feature>
<evidence type="ECO:0000313" key="3">
    <source>
        <dbReference type="RefSeq" id="XP_031564660.1"/>
    </source>
</evidence>
<sequence length="1892" mass="208170">MTERRESDGRLSHRTAAPKAPPKVLKYDPIDMEIRGEEAPGSFGDIHRKALAKKSRDSNEPQALVLRHLEERVDPEKGLVNVPVKSYDEEKVSLARAGETILETFYGMFYACDDETKEWKLAVDGFIPLCFIQERGNANKPFKIIAVSGSVRLMEFSVTKDTKCAQNKAFVKWNESISNMFGVRFAKESQANQFYIALCRMKSTLIKTAELFKQPERKAMVSQISDPKVSSVPHSKTSLIVKLPNKETTVMSVPGLLTMSELFDLICKKESLNPQEHQLSLPRIGNKELTYESDTVLGSLKIREVSIIYVGVASDNGEASGGTSPVKVESLLEDENKKGKQLDIILPNGQQRSLLVPLNMPVRNLETYVCKKENLNPRHHSLQSNDFKHQCFDAGSAVGDIEFTELRLLDKRGHSSRSKLTKISSSDDSCVGNSSSANLFAGLRANRLYSSQESLDLEGRNATRKDSKTSSNSDELTSISERSVKPPVPPQPYMSRSNASTKSNHELRVNELKSSQSFSEYKGKRTNPAVRELSLREAGKPKRKAPPPPRPPRPPQPSARPTKKEIDQSQPPVLPATEKVAAVGSSSSTPQGSPRLSPHQRHVKKRPAPARPPAPKPPSRQRSESNLSVEDTGAEGTKTNDRPPPVFCPPPPPDDEPPPLDECEHPVSPLSDDDLHETTWSSTFESPDVNGYPEELEHSSSIETGARERPVVATRRVKPERPKQPERPLPPLRPSSLPSTPTSPDPPERTVTSPESIPLKFLIPTPEKRPDSAADEQEDEHDEELSRICFDNDSRSSSVDISSFPESDMPLLSPVERYKPFPVGPPMEFAEKDTITVTNTRTLESAPEEPTLPPPLGFSKSESVELTTNLSISNDSGNVEYSGNESDATFEDMVVPPPPVLTDEELPQNDEEKPDSLSQIDVLNPIPPPMDFAPPPSEFANPPAEFADSEAMSPQPQKKKLGLNSSSFPWLAEPQPSFKAEIKDTQPDVQEEGTKSPVGLVPTEFRDEQTLEKSFSDEVEKTSSDLKIEDQMEYESSLAFEVPEPFIPDSQETLESEQFKISNLDSNKKDLSDEVTYKTPFDDMEDVSHAAEEPDEGFDDLPDPVFEASVSNNVQESKDSDDHNKDVGQYRLDLSETADLSPPTPPLTSPPGSGCVSPTLPSPLCSPREDTPPVPPAPAEVIPAKTEKEPREKITNNVISSSNYSSSNAMCSSEPIELPNPPPITVPPLRRYSDLAADISFPTSGIQTDSHEPPPKESEKNISSSSNKEESSQVKQPEPQAPSVYKRPTPGAFKTQSWADIKNREKELEEQRKKEKEQRQSNTRESPPASLVFRNLNRSSANAIRPKSWVAPSSKSFNPILPSMYKPPESTKQADNVTDAKIDTSRSTDSEKGLSSDPSPKTPETTASCDEKNKAFKKDAVEHKPVSIVPMSGAKDINAVGQSKDRPINIVPMPSTFDTKTVEQSKDKPINIVPMSDAKDTNAVGQTKDKPINIVPMSDAKDTNAVGQSKGKPINIVPMSSAKETKPDEPAKQVNIVPLSSTSEAKPEPAKHRPVNIIPLSSASEAKPEPAKHRPINIIHMSSTMDTENDAKEDKDSTSSSQSTTKVVMRKKADKPDLGEKRKSIQDMMSMFGDSKDSKRMSDDVTPQRSPAMRSLEEKVIGRSSKQYGISSLVDTLSSKPGEKDSKKESKAEDSSVKSAQDTKVKGAEGRNAQRVYKIILANDEVASSSSGKKEETKKEETKKGVPKVNDSRPRSNSLNPRDKYNVLFPKDESKETSKSSSSSQEKKNKKSTSPASSSSQTSTSEASVEAKKEEAKSAEPVVSLREKEATKPIDPFKRRSMPVYVVENNERPQPQTGSKLQILMAHQITDVGVVPRGRVAAMKAAWKKEGN</sequence>
<feature type="compositionally biased region" description="Basic and acidic residues" evidence="1">
    <location>
        <begin position="1825"/>
        <end position="1836"/>
    </location>
</feature>
<feature type="compositionally biased region" description="Basic and acidic residues" evidence="1">
    <location>
        <begin position="1634"/>
        <end position="1643"/>
    </location>
</feature>
<feature type="compositionally biased region" description="Basic and acidic residues" evidence="1">
    <location>
        <begin position="1409"/>
        <end position="1423"/>
    </location>
</feature>
<dbReference type="Gene3D" id="2.30.29.30">
    <property type="entry name" value="Pleckstrin-homology domain (PH domain)/Phosphotyrosine-binding domain (PTB)"/>
    <property type="match status" value="1"/>
</dbReference>
<feature type="region of interest" description="Disordered" evidence="1">
    <location>
        <begin position="1079"/>
        <end position="1423"/>
    </location>
</feature>
<dbReference type="Gene3D" id="3.10.20.90">
    <property type="entry name" value="Phosphatidylinositol 3-kinase Catalytic Subunit, Chain A, domain 1"/>
    <property type="match status" value="2"/>
</dbReference>
<feature type="compositionally biased region" description="Polar residues" evidence="1">
    <location>
        <begin position="860"/>
        <end position="887"/>
    </location>
</feature>
<feature type="compositionally biased region" description="Basic and acidic residues" evidence="1">
    <location>
        <begin position="1185"/>
        <end position="1194"/>
    </location>
</feature>
<proteinExistence type="predicted"/>
<evidence type="ECO:0000256" key="1">
    <source>
        <dbReference type="SAM" id="MobiDB-lite"/>
    </source>
</evidence>
<feature type="compositionally biased region" description="Pro residues" evidence="1">
    <location>
        <begin position="609"/>
        <end position="618"/>
    </location>
</feature>
<accession>A0A6P8IES4</accession>
<dbReference type="InterPro" id="IPR011993">
    <property type="entry name" value="PH-like_dom_sf"/>
</dbReference>
<feature type="compositionally biased region" description="Low complexity" evidence="1">
    <location>
        <begin position="1792"/>
        <end position="1808"/>
    </location>
</feature>
<feature type="compositionally biased region" description="Basic residues" evidence="1">
    <location>
        <begin position="598"/>
        <end position="608"/>
    </location>
</feature>
<feature type="compositionally biased region" description="Basic and acidic residues" evidence="1">
    <location>
        <begin position="1"/>
        <end position="11"/>
    </location>
</feature>
<feature type="compositionally biased region" description="Basic and acidic residues" evidence="1">
    <location>
        <begin position="1681"/>
        <end position="1709"/>
    </location>
</feature>
<dbReference type="PANTHER" id="PTHR48125">
    <property type="entry name" value="LP07818P1"/>
    <property type="match status" value="1"/>
</dbReference>
<feature type="compositionally biased region" description="Pro residues" evidence="1">
    <location>
        <begin position="925"/>
        <end position="937"/>
    </location>
</feature>
<reference evidence="3" key="1">
    <citation type="submission" date="2025-08" db="UniProtKB">
        <authorList>
            <consortium name="RefSeq"/>
        </authorList>
    </citation>
    <scope>IDENTIFICATION</scope>
    <source>
        <tissue evidence="3">Tentacle</tissue>
    </source>
</reference>
<dbReference type="OrthoDB" id="5978351at2759"/>
<evidence type="ECO:0000313" key="2">
    <source>
        <dbReference type="Proteomes" id="UP000515163"/>
    </source>
</evidence>
<feature type="compositionally biased region" description="Polar residues" evidence="1">
    <location>
        <begin position="1664"/>
        <end position="1679"/>
    </location>
</feature>
<feature type="compositionally biased region" description="Basic and acidic residues" evidence="1">
    <location>
        <begin position="1116"/>
        <end position="1128"/>
    </location>
</feature>
<feature type="compositionally biased region" description="Acidic residues" evidence="1">
    <location>
        <begin position="1093"/>
        <end position="1102"/>
    </location>
</feature>
<feature type="compositionally biased region" description="Basic and acidic residues" evidence="1">
    <location>
        <begin position="784"/>
        <end position="794"/>
    </location>
</feature>
<feature type="compositionally biased region" description="Polar residues" evidence="1">
    <location>
        <begin position="469"/>
        <end position="481"/>
    </location>
</feature>
<feature type="region of interest" description="Disordered" evidence="1">
    <location>
        <begin position="455"/>
        <end position="813"/>
    </location>
</feature>
<protein>
    <submittedName>
        <fullName evidence="3">Titin-like isoform X1</fullName>
    </submittedName>
</protein>
<feature type="compositionally biased region" description="Basic and acidic residues" evidence="1">
    <location>
        <begin position="1301"/>
        <end position="1319"/>
    </location>
</feature>
<dbReference type="RefSeq" id="XP_031564660.1">
    <property type="nucleotide sequence ID" value="XM_031708800.1"/>
</dbReference>
<feature type="compositionally biased region" description="Basic and acidic residues" evidence="1">
    <location>
        <begin position="1249"/>
        <end position="1260"/>
    </location>
</feature>
<dbReference type="Proteomes" id="UP000515163">
    <property type="component" value="Unplaced"/>
</dbReference>
<feature type="compositionally biased region" description="Pro residues" evidence="1">
    <location>
        <begin position="546"/>
        <end position="558"/>
    </location>
</feature>
<feature type="compositionally biased region" description="Polar residues" evidence="1">
    <location>
        <begin position="1396"/>
        <end position="1408"/>
    </location>
</feature>
<feature type="compositionally biased region" description="Basic and acidic residues" evidence="1">
    <location>
        <begin position="1761"/>
        <end position="1778"/>
    </location>
</feature>
<feature type="compositionally biased region" description="Basic and acidic residues" evidence="1">
    <location>
        <begin position="695"/>
        <end position="710"/>
    </location>
</feature>
<feature type="compositionally biased region" description="Acidic residues" evidence="1">
    <location>
        <begin position="773"/>
        <end position="783"/>
    </location>
</feature>
<keyword evidence="2" id="KW-1185">Reference proteome</keyword>
<dbReference type="KEGG" id="aten:116300042"/>
<organism evidence="2 3">
    <name type="scientific">Actinia tenebrosa</name>
    <name type="common">Australian red waratah sea anemone</name>
    <dbReference type="NCBI Taxonomy" id="6105"/>
    <lineage>
        <taxon>Eukaryota</taxon>
        <taxon>Metazoa</taxon>
        <taxon>Cnidaria</taxon>
        <taxon>Anthozoa</taxon>
        <taxon>Hexacorallia</taxon>
        <taxon>Actiniaria</taxon>
        <taxon>Actiniidae</taxon>
        <taxon>Actinia</taxon>
    </lineage>
</organism>
<dbReference type="GeneID" id="116300042"/>
<feature type="compositionally biased region" description="Basic and acidic residues" evidence="1">
    <location>
        <begin position="1732"/>
        <end position="1754"/>
    </location>
</feature>
<feature type="region of interest" description="Disordered" evidence="1">
    <location>
        <begin position="841"/>
        <end position="972"/>
    </location>
</feature>
<feature type="compositionally biased region" description="Basic and acidic residues" evidence="1">
    <location>
        <begin position="1614"/>
        <end position="1625"/>
    </location>
</feature>
<dbReference type="PANTHER" id="PTHR48125:SF12">
    <property type="entry name" value="AT HOOK TRANSCRIPTION FACTOR FAMILY-RELATED"/>
    <property type="match status" value="1"/>
</dbReference>
<feature type="region of interest" description="Disordered" evidence="1">
    <location>
        <begin position="1459"/>
        <end position="1836"/>
    </location>
</feature>
<feature type="compositionally biased region" description="Basic and acidic residues" evidence="1">
    <location>
        <begin position="717"/>
        <end position="726"/>
    </location>
</feature>
<feature type="compositionally biased region" description="Basic and acidic residues" evidence="1">
    <location>
        <begin position="1809"/>
        <end position="1818"/>
    </location>
</feature>